<evidence type="ECO:0000256" key="4">
    <source>
        <dbReference type="ARBA" id="ARBA00022989"/>
    </source>
</evidence>
<evidence type="ECO:0000256" key="3">
    <source>
        <dbReference type="ARBA" id="ARBA00022692"/>
    </source>
</evidence>
<feature type="compositionally biased region" description="Gly residues" evidence="6">
    <location>
        <begin position="63"/>
        <end position="76"/>
    </location>
</feature>
<evidence type="ECO:0000313" key="10">
    <source>
        <dbReference type="EMBL" id="RKN23422.1"/>
    </source>
</evidence>
<evidence type="ECO:0000256" key="1">
    <source>
        <dbReference type="ARBA" id="ARBA00004651"/>
    </source>
</evidence>
<dbReference type="Proteomes" id="UP000268652">
    <property type="component" value="Unassembled WGS sequence"/>
</dbReference>
<proteinExistence type="predicted"/>
<evidence type="ECO:0000259" key="8">
    <source>
        <dbReference type="Pfam" id="PF13396"/>
    </source>
</evidence>
<keyword evidence="4 7" id="KW-1133">Transmembrane helix</keyword>
<keyword evidence="3 7" id="KW-0812">Transmembrane</keyword>
<reference evidence="11 12" key="1">
    <citation type="submission" date="2018-09" db="EMBL/GenBank/DDBJ databases">
        <title>Streptomyces sp. nov. DS1-2, an endophytic actinomycete isolated from roots of Dendrobium scabrilingue.</title>
        <authorList>
            <person name="Kuncharoen N."/>
            <person name="Kudo T."/>
            <person name="Ohkuma M."/>
            <person name="Yuki M."/>
            <person name="Tanasupawat S."/>
        </authorList>
    </citation>
    <scope>NUCLEOTIDE SEQUENCE [LARGE SCALE GENOMIC DNA]</scope>
    <source>
        <strain evidence="9 12">AZ1-7</strain>
        <strain evidence="10 11">DS1-2</strain>
    </source>
</reference>
<dbReference type="AlphaFoldDB" id="A0A3A9W9N3"/>
<feature type="compositionally biased region" description="Basic and acidic residues" evidence="6">
    <location>
        <begin position="89"/>
        <end position="133"/>
    </location>
</feature>
<accession>A0A3A9W9N3</accession>
<comment type="caution">
    <text evidence="9">The sequence shown here is derived from an EMBL/GenBank/DDBJ whole genome shotgun (WGS) entry which is preliminary data.</text>
</comment>
<evidence type="ECO:0000313" key="9">
    <source>
        <dbReference type="EMBL" id="RKN09785.1"/>
    </source>
</evidence>
<dbReference type="EMBL" id="RBDX01000007">
    <property type="protein sequence ID" value="RKN09785.1"/>
    <property type="molecule type" value="Genomic_DNA"/>
</dbReference>
<keyword evidence="2" id="KW-1003">Cell membrane</keyword>
<evidence type="ECO:0000256" key="6">
    <source>
        <dbReference type="SAM" id="MobiDB-lite"/>
    </source>
</evidence>
<feature type="region of interest" description="Disordered" evidence="6">
    <location>
        <begin position="60"/>
        <end position="146"/>
    </location>
</feature>
<evidence type="ECO:0000256" key="7">
    <source>
        <dbReference type="SAM" id="Phobius"/>
    </source>
</evidence>
<evidence type="ECO:0000256" key="2">
    <source>
        <dbReference type="ARBA" id="ARBA00022475"/>
    </source>
</evidence>
<feature type="domain" description="Cardiolipin synthase N-terminal" evidence="8">
    <location>
        <begin position="12"/>
        <end position="57"/>
    </location>
</feature>
<evidence type="ECO:0000313" key="11">
    <source>
        <dbReference type="Proteomes" id="UP000268652"/>
    </source>
</evidence>
<keyword evidence="5 7" id="KW-0472">Membrane</keyword>
<feature type="transmembrane region" description="Helical" evidence="7">
    <location>
        <begin position="35"/>
        <end position="55"/>
    </location>
</feature>
<gene>
    <name evidence="10" type="ORF">D7318_13085</name>
    <name evidence="9" type="ORF">D7319_12130</name>
</gene>
<comment type="subcellular location">
    <subcellularLocation>
        <location evidence="1">Cell membrane</location>
        <topology evidence="1">Multi-pass membrane protein</topology>
    </subcellularLocation>
</comment>
<dbReference type="InterPro" id="IPR027379">
    <property type="entry name" value="CLS_N"/>
</dbReference>
<protein>
    <submittedName>
        <fullName evidence="9">PLDc_N domain-containing protein</fullName>
    </submittedName>
</protein>
<dbReference type="GO" id="GO:0005886">
    <property type="term" value="C:plasma membrane"/>
    <property type="evidence" value="ECO:0007669"/>
    <property type="project" value="UniProtKB-SubCell"/>
</dbReference>
<evidence type="ECO:0000313" key="12">
    <source>
        <dbReference type="Proteomes" id="UP000275024"/>
    </source>
</evidence>
<dbReference type="RefSeq" id="WP_120697102.1">
    <property type="nucleotide sequence ID" value="NZ_RBDX01000007.1"/>
</dbReference>
<dbReference type="Pfam" id="PF13396">
    <property type="entry name" value="PLDc_N"/>
    <property type="match status" value="1"/>
</dbReference>
<name>A0A3A9W9N3_9ACTN</name>
<organism evidence="9 12">
    <name type="scientific">Streptomyces radicis</name>
    <dbReference type="NCBI Taxonomy" id="1750517"/>
    <lineage>
        <taxon>Bacteria</taxon>
        <taxon>Bacillati</taxon>
        <taxon>Actinomycetota</taxon>
        <taxon>Actinomycetes</taxon>
        <taxon>Kitasatosporales</taxon>
        <taxon>Streptomycetaceae</taxon>
        <taxon>Streptomyces</taxon>
    </lineage>
</organism>
<sequence length="146" mass="16570">MLRVLLILVPLALVIYALVDCITSDDEDIKHLPKLVWILLIVLGWVVGPVAWILVGRKRGAPRAGGFGRRGAGGGWVAPDDNPEFLRSLGDDRAREESEREEKDREEKDKDKELLESWEEDLRRREEEMRRGEGEDDTPPGSGKDR</sequence>
<dbReference type="EMBL" id="RBDY01000007">
    <property type="protein sequence ID" value="RKN23422.1"/>
    <property type="molecule type" value="Genomic_DNA"/>
</dbReference>
<keyword evidence="11" id="KW-1185">Reference proteome</keyword>
<dbReference type="Proteomes" id="UP000275024">
    <property type="component" value="Unassembled WGS sequence"/>
</dbReference>
<evidence type="ECO:0000256" key="5">
    <source>
        <dbReference type="ARBA" id="ARBA00023136"/>
    </source>
</evidence>